<accession>Q5FBB1</accession>
<geneLocation type="plasmid" evidence="1">
    <name>pTB6</name>
</geneLocation>
<proteinExistence type="predicted"/>
<reference evidence="1" key="1">
    <citation type="journal article" date="2005" name="Biosci. Biotechnol. Biochem.">
        <title>Structural and functional analysis of pTB6 from Bifidobacterium longum.</title>
        <authorList>
            <person name="Tanaka K."/>
            <person name="Samura K."/>
            <person name="Kano Y."/>
        </authorList>
    </citation>
    <scope>NUCLEOTIDE SEQUENCE</scope>
    <source>
        <plasmid evidence="1">pTB6</plasmid>
    </source>
</reference>
<keyword evidence="1" id="KW-0614">Plasmid</keyword>
<name>Q5FBB1_BIFLN</name>
<gene>
    <name evidence="1" type="primary">membB</name>
</gene>
<organism evidence="1">
    <name type="scientific">Bifidobacterium longum</name>
    <dbReference type="NCBI Taxonomy" id="216816"/>
    <lineage>
        <taxon>Bacteria</taxon>
        <taxon>Bacillati</taxon>
        <taxon>Actinomycetota</taxon>
        <taxon>Actinomycetes</taxon>
        <taxon>Bifidobacteriales</taxon>
        <taxon>Bifidobacteriaceae</taxon>
        <taxon>Bifidobacterium</taxon>
    </lineage>
</organism>
<dbReference type="AlphaFoldDB" id="Q5FBB1"/>
<dbReference type="EMBL" id="AB187597">
    <property type="protein sequence ID" value="BAD89594.1"/>
    <property type="molecule type" value="Genomic_DNA"/>
</dbReference>
<sequence length="270" mass="28570">MPFLARLTRATANIMRGTPEGCSSGRVRASGAGLRLPWVDLPLFGLTLVCALPDLPEQVGLGPGGASLLERAALPQVLGLAQVQRLVTGRLGPVLSLCRVLRLCALFWPCAVRGPSPVRGLASRSRPARPCSSRLSSSATSPVLGCMSWSWMVLVVLMRNLLAWSQSLGMSASSSHGTAPRSFSDCSPATCSAFRSSLPRLKTFASLASREAARATSMICLAASNSSVPWLLHHSSRFLTSALAPMSFPRIAAVWSALSASSWRRASPSK</sequence>
<protein>
    <submittedName>
        <fullName evidence="1">Putative membrane protein MembB</fullName>
    </submittedName>
</protein>
<evidence type="ECO:0000313" key="1">
    <source>
        <dbReference type="EMBL" id="BAD89594.1"/>
    </source>
</evidence>